<dbReference type="EMBL" id="JBGFTU010000015">
    <property type="protein sequence ID" value="MEZ0165797.1"/>
    <property type="molecule type" value="Genomic_DNA"/>
</dbReference>
<evidence type="ECO:0000256" key="2">
    <source>
        <dbReference type="SAM" id="Phobius"/>
    </source>
</evidence>
<accession>A0ABV4H2J5</accession>
<reference evidence="3 4" key="1">
    <citation type="submission" date="2024-07" db="EMBL/GenBank/DDBJ databases">
        <authorList>
            <person name="Thanompreechachai J."/>
            <person name="Duangmal K."/>
        </authorList>
    </citation>
    <scope>NUCLEOTIDE SEQUENCE [LARGE SCALE GENOMIC DNA]</scope>
    <source>
        <strain evidence="3 4">LSe6-4</strain>
    </source>
</reference>
<keyword evidence="4" id="KW-1185">Reference proteome</keyword>
<organism evidence="3 4">
    <name type="scientific">Kineococcus halophytocola</name>
    <dbReference type="NCBI Taxonomy" id="3234027"/>
    <lineage>
        <taxon>Bacteria</taxon>
        <taxon>Bacillati</taxon>
        <taxon>Actinomycetota</taxon>
        <taxon>Actinomycetes</taxon>
        <taxon>Kineosporiales</taxon>
        <taxon>Kineosporiaceae</taxon>
        <taxon>Kineococcus</taxon>
    </lineage>
</organism>
<keyword evidence="2" id="KW-1133">Transmembrane helix</keyword>
<gene>
    <name evidence="3" type="ORF">AB2L27_13650</name>
</gene>
<dbReference type="RefSeq" id="WP_370442023.1">
    <property type="nucleotide sequence ID" value="NZ_JBGFTU010000015.1"/>
</dbReference>
<feature type="transmembrane region" description="Helical" evidence="2">
    <location>
        <begin position="91"/>
        <end position="110"/>
    </location>
</feature>
<protein>
    <recommendedName>
        <fullName evidence="5">DUF3040 domain-containing protein</fullName>
    </recommendedName>
</protein>
<feature type="transmembrane region" description="Helical" evidence="2">
    <location>
        <begin position="67"/>
        <end position="85"/>
    </location>
</feature>
<evidence type="ECO:0000313" key="3">
    <source>
        <dbReference type="EMBL" id="MEZ0165797.1"/>
    </source>
</evidence>
<keyword evidence="2" id="KW-0472">Membrane</keyword>
<dbReference type="Proteomes" id="UP001565927">
    <property type="component" value="Unassembled WGS sequence"/>
</dbReference>
<comment type="caution">
    <text evidence="3">The sequence shown here is derived from an EMBL/GenBank/DDBJ whole genome shotgun (WGS) entry which is preliminary data.</text>
</comment>
<evidence type="ECO:0000313" key="4">
    <source>
        <dbReference type="Proteomes" id="UP001565927"/>
    </source>
</evidence>
<feature type="compositionally biased region" description="Acidic residues" evidence="1">
    <location>
        <begin position="131"/>
        <end position="143"/>
    </location>
</feature>
<feature type="region of interest" description="Disordered" evidence="1">
    <location>
        <begin position="121"/>
        <end position="143"/>
    </location>
</feature>
<proteinExistence type="predicted"/>
<keyword evidence="2" id="KW-0812">Transmembrane</keyword>
<name>A0ABV4H2J5_9ACTN</name>
<evidence type="ECO:0000256" key="1">
    <source>
        <dbReference type="SAM" id="MobiDB-lite"/>
    </source>
</evidence>
<sequence>MSAVVGPELTPQRRATALRAFHTLPREDRQDAIALARQGRRHPDERVAAVAWWYAAAVLQPRWYNRVPLVVPVVVVLVLLAGALLANSWPLALLGLVVLLVSAALVRQRLTTAPLLGLMRPPGAADVPETAQDETDRDETDRD</sequence>
<evidence type="ECO:0008006" key="5">
    <source>
        <dbReference type="Google" id="ProtNLM"/>
    </source>
</evidence>